<dbReference type="Pfam" id="PF01053">
    <property type="entry name" value="Cys_Met_Meta_PP"/>
    <property type="match status" value="1"/>
</dbReference>
<organism evidence="9 10">
    <name type="scientific">Longibaculum muris</name>
    <dbReference type="NCBI Taxonomy" id="1796628"/>
    <lineage>
        <taxon>Bacteria</taxon>
        <taxon>Bacillati</taxon>
        <taxon>Bacillota</taxon>
        <taxon>Erysipelotrichia</taxon>
        <taxon>Erysipelotrichales</taxon>
        <taxon>Coprobacillaceae</taxon>
        <taxon>Longibaculum</taxon>
    </lineage>
</organism>
<dbReference type="PIRSF" id="PIRSF001434">
    <property type="entry name" value="CGS"/>
    <property type="match status" value="1"/>
</dbReference>
<feature type="modified residue" description="N6-(pyridoxal phosphate)lysine" evidence="7">
    <location>
        <position position="204"/>
    </location>
</feature>
<dbReference type="PANTHER" id="PTHR11808:SF80">
    <property type="entry name" value="CYSTATHIONINE GAMMA-LYASE"/>
    <property type="match status" value="1"/>
</dbReference>
<dbReference type="InterPro" id="IPR000277">
    <property type="entry name" value="Cys/Met-Metab_PyrdxlP-dep_enz"/>
</dbReference>
<keyword evidence="9" id="KW-0456">Lyase</keyword>
<proteinExistence type="inferred from homology"/>
<comment type="similarity">
    <text evidence="8">Belongs to the trans-sulfuration enzymes family.</text>
</comment>
<evidence type="ECO:0000256" key="7">
    <source>
        <dbReference type="PIRSR" id="PIRSR001434-2"/>
    </source>
</evidence>
<dbReference type="Gene3D" id="3.90.1150.10">
    <property type="entry name" value="Aspartate Aminotransferase, domain 1"/>
    <property type="match status" value="1"/>
</dbReference>
<dbReference type="EMBL" id="SMCQ01000002">
    <property type="protein sequence ID" value="TCW02237.1"/>
    <property type="molecule type" value="Genomic_DNA"/>
</dbReference>
<evidence type="ECO:0000256" key="4">
    <source>
        <dbReference type="ARBA" id="ARBA00047199"/>
    </source>
</evidence>
<dbReference type="InterPro" id="IPR015422">
    <property type="entry name" value="PyrdxlP-dep_Trfase_small"/>
</dbReference>
<keyword evidence="10" id="KW-1185">Reference proteome</keyword>
<evidence type="ECO:0000256" key="8">
    <source>
        <dbReference type="RuleBase" id="RU362118"/>
    </source>
</evidence>
<keyword evidence="2 7" id="KW-0663">Pyridoxal phosphate</keyword>
<comment type="cofactor">
    <cofactor evidence="1 8">
        <name>pyridoxal 5'-phosphate</name>
        <dbReference type="ChEBI" id="CHEBI:597326"/>
    </cofactor>
</comment>
<protein>
    <recommendedName>
        <fullName evidence="3">homocysteine desulfhydrase</fullName>
        <ecNumber evidence="3">4.4.1.2</ecNumber>
    </recommendedName>
    <alternativeName>
        <fullName evidence="4">Homocysteine desulfhydrase</fullName>
    </alternativeName>
</protein>
<dbReference type="GO" id="GO:0030170">
    <property type="term" value="F:pyridoxal phosphate binding"/>
    <property type="evidence" value="ECO:0007669"/>
    <property type="project" value="InterPro"/>
</dbReference>
<evidence type="ECO:0000256" key="6">
    <source>
        <dbReference type="ARBA" id="ARBA00052699"/>
    </source>
</evidence>
<dbReference type="GO" id="GO:0047982">
    <property type="term" value="F:homocysteine desulfhydrase activity"/>
    <property type="evidence" value="ECO:0007669"/>
    <property type="project" value="UniProtKB-EC"/>
</dbReference>
<dbReference type="CDD" id="cd00614">
    <property type="entry name" value="CGS_like"/>
    <property type="match status" value="1"/>
</dbReference>
<gene>
    <name evidence="9" type="ORF">EDD60_102202</name>
</gene>
<accession>A0A4R3Z658</accession>
<dbReference type="GeneID" id="98914439"/>
<dbReference type="GO" id="GO:0005737">
    <property type="term" value="C:cytoplasm"/>
    <property type="evidence" value="ECO:0007669"/>
    <property type="project" value="TreeGrafter"/>
</dbReference>
<reference evidence="9 10" key="1">
    <citation type="submission" date="2019-03" db="EMBL/GenBank/DDBJ databases">
        <title>Genomic Encyclopedia of Type Strains, Phase IV (KMG-IV): sequencing the most valuable type-strain genomes for metagenomic binning, comparative biology and taxonomic classification.</title>
        <authorList>
            <person name="Goeker M."/>
        </authorList>
    </citation>
    <scope>NUCLEOTIDE SEQUENCE [LARGE SCALE GENOMIC DNA]</scope>
    <source>
        <strain evidence="9 10">DSM 29487</strain>
    </source>
</reference>
<comment type="catalytic activity">
    <reaction evidence="5">
        <text>L-homocysteine + H2O = 2-oxobutanoate + hydrogen sulfide + NH4(+) + H(+)</text>
        <dbReference type="Rhea" id="RHEA:14501"/>
        <dbReference type="ChEBI" id="CHEBI:15377"/>
        <dbReference type="ChEBI" id="CHEBI:15378"/>
        <dbReference type="ChEBI" id="CHEBI:16763"/>
        <dbReference type="ChEBI" id="CHEBI:28938"/>
        <dbReference type="ChEBI" id="CHEBI:29919"/>
        <dbReference type="ChEBI" id="CHEBI:58199"/>
        <dbReference type="EC" id="4.4.1.2"/>
    </reaction>
    <physiologicalReaction direction="left-to-right" evidence="5">
        <dbReference type="Rhea" id="RHEA:14502"/>
    </physiologicalReaction>
</comment>
<evidence type="ECO:0000256" key="1">
    <source>
        <dbReference type="ARBA" id="ARBA00001933"/>
    </source>
</evidence>
<sequence>MRDLDNVCLEVEHNWEKDYLSVSPEIVQTSTFQFKNFDHYVEVNAHGQHAYTYTRGDNPTLEILEKKIARLEKGECARSYASGMGAISATILSLINKDEHVIIVNTVYGSSVKLIQSLKRFGVESSKIDVCETSEIFDYIQDNTKMIYFESPSSQKFELLDLKMIADVAKEKGIYTVIDNTWSTPLFQNPLEYGIDVVIHSCSKYIGGHSDIVGGIVVTNQKLMKKIDDFGQILVGATMAPMNAWLAIRGLRTLPVRMKSQQETTKQVITYLQNHPCIQHVYHPLVASSSQRALAKTYLKGYSSLLGFELKDANPQIIKTFIDSLNHFTLAYSWGGFESLAMPVFKGNNEEELKQRGLNIGHIRMYLGLEEPELLVEDIKQALEKAYSNH</sequence>
<dbReference type="GO" id="GO:0019346">
    <property type="term" value="P:transsulfuration"/>
    <property type="evidence" value="ECO:0007669"/>
    <property type="project" value="InterPro"/>
</dbReference>
<dbReference type="FunFam" id="3.40.640.10:FF:000046">
    <property type="entry name" value="Cystathionine gamma-lyase"/>
    <property type="match status" value="1"/>
</dbReference>
<dbReference type="RefSeq" id="WP_066443737.1">
    <property type="nucleotide sequence ID" value="NZ_JANKBF010000003.1"/>
</dbReference>
<evidence type="ECO:0000256" key="2">
    <source>
        <dbReference type="ARBA" id="ARBA00022898"/>
    </source>
</evidence>
<evidence type="ECO:0000256" key="3">
    <source>
        <dbReference type="ARBA" id="ARBA00047175"/>
    </source>
</evidence>
<comment type="caution">
    <text evidence="9">The sequence shown here is derived from an EMBL/GenBank/DDBJ whole genome shotgun (WGS) entry which is preliminary data.</text>
</comment>
<comment type="catalytic activity">
    <reaction evidence="6">
        <text>L-methionine + H2O = methanethiol + 2-oxobutanoate + NH4(+)</text>
        <dbReference type="Rhea" id="RHEA:23800"/>
        <dbReference type="ChEBI" id="CHEBI:15377"/>
        <dbReference type="ChEBI" id="CHEBI:16007"/>
        <dbReference type="ChEBI" id="CHEBI:16763"/>
        <dbReference type="ChEBI" id="CHEBI:28938"/>
        <dbReference type="ChEBI" id="CHEBI:57844"/>
        <dbReference type="EC" id="4.4.1.11"/>
    </reaction>
    <physiologicalReaction direction="left-to-right" evidence="6">
        <dbReference type="Rhea" id="RHEA:23801"/>
    </physiologicalReaction>
</comment>
<dbReference type="Gene3D" id="3.40.640.10">
    <property type="entry name" value="Type I PLP-dependent aspartate aminotransferase-like (Major domain)"/>
    <property type="match status" value="1"/>
</dbReference>
<evidence type="ECO:0000313" key="10">
    <source>
        <dbReference type="Proteomes" id="UP000295515"/>
    </source>
</evidence>
<evidence type="ECO:0000313" key="9">
    <source>
        <dbReference type="EMBL" id="TCW02237.1"/>
    </source>
</evidence>
<dbReference type="GO" id="GO:0018826">
    <property type="term" value="F:methionine gamma-lyase activity"/>
    <property type="evidence" value="ECO:0007669"/>
    <property type="project" value="UniProtKB-EC"/>
</dbReference>
<dbReference type="Proteomes" id="UP000295515">
    <property type="component" value="Unassembled WGS sequence"/>
</dbReference>
<dbReference type="InterPro" id="IPR015424">
    <property type="entry name" value="PyrdxlP-dep_Trfase"/>
</dbReference>
<dbReference type="PANTHER" id="PTHR11808">
    <property type="entry name" value="TRANS-SULFURATION ENZYME FAMILY MEMBER"/>
    <property type="match status" value="1"/>
</dbReference>
<evidence type="ECO:0000256" key="5">
    <source>
        <dbReference type="ARBA" id="ARBA00048780"/>
    </source>
</evidence>
<dbReference type="AlphaFoldDB" id="A0A4R3Z658"/>
<dbReference type="InterPro" id="IPR015421">
    <property type="entry name" value="PyrdxlP-dep_Trfase_major"/>
</dbReference>
<dbReference type="SUPFAM" id="SSF53383">
    <property type="entry name" value="PLP-dependent transferases"/>
    <property type="match status" value="1"/>
</dbReference>
<name>A0A4R3Z658_9FIRM</name>
<dbReference type="EC" id="4.4.1.2" evidence="3"/>